<evidence type="ECO:0000256" key="1">
    <source>
        <dbReference type="ARBA" id="ARBA00008709"/>
    </source>
</evidence>
<dbReference type="InterPro" id="IPR051154">
    <property type="entry name" value="Prespore-cell_inducing_factor"/>
</dbReference>
<reference evidence="5 6" key="1">
    <citation type="submission" date="2015-09" db="EMBL/GenBank/DDBJ databases">
        <title>Sorangium comparison.</title>
        <authorList>
            <person name="Zaburannyi N."/>
            <person name="Bunk B."/>
            <person name="Overmann J."/>
            <person name="Mueller R."/>
        </authorList>
    </citation>
    <scope>NUCLEOTIDE SEQUENCE [LARGE SCALE GENOMIC DNA]</scope>
    <source>
        <strain evidence="5 6">So ceGT47</strain>
    </source>
</reference>
<dbReference type="AlphaFoldDB" id="A0A4P2Q9R9"/>
<dbReference type="PROSITE" id="PS51820">
    <property type="entry name" value="PA14"/>
    <property type="match status" value="1"/>
</dbReference>
<evidence type="ECO:0000256" key="2">
    <source>
        <dbReference type="ARBA" id="ARBA00022729"/>
    </source>
</evidence>
<comment type="similarity">
    <text evidence="1">Belongs to the prespore-cell-inducing factor family.</text>
</comment>
<protein>
    <submittedName>
        <fullName evidence="5">Fibro-slime family protein</fullName>
    </submittedName>
</protein>
<proteinExistence type="inferred from homology"/>
<dbReference type="PANTHER" id="PTHR31137">
    <property type="entry name" value="PROTEIN PSIB-RELATED-RELATED"/>
    <property type="match status" value="1"/>
</dbReference>
<dbReference type="InterPro" id="IPR011658">
    <property type="entry name" value="PA14_dom"/>
</dbReference>
<keyword evidence="2" id="KW-0732">Signal</keyword>
<dbReference type="GO" id="GO:0005576">
    <property type="term" value="C:extracellular region"/>
    <property type="evidence" value="ECO:0007669"/>
    <property type="project" value="TreeGrafter"/>
</dbReference>
<keyword evidence="3" id="KW-0325">Glycoprotein</keyword>
<dbReference type="InterPro" id="IPR011874">
    <property type="entry name" value="Fibro_Slime"/>
</dbReference>
<feature type="domain" description="PA14" evidence="4">
    <location>
        <begin position="61"/>
        <end position="203"/>
    </location>
</feature>
<gene>
    <name evidence="5" type="ORF">SOCEGT47_068600</name>
</gene>
<name>A0A4P2Q9R9_SORCE</name>
<accession>A0A4P2Q9R9</accession>
<evidence type="ECO:0000313" key="6">
    <source>
        <dbReference type="Proteomes" id="UP000295781"/>
    </source>
</evidence>
<dbReference type="NCBIfam" id="TIGR02148">
    <property type="entry name" value="Fibro_Slime"/>
    <property type="match status" value="1"/>
</dbReference>
<dbReference type="OrthoDB" id="9757642at2"/>
<sequence>MRDFYEMFPDMEPSQAGKCDRCNDHEIVTDTLGPDLKPVYAGGPEGTRTTTGKENFDQWFRDVEGVNAGMDYTLQFEDPDRDGVWTYNNQEFFPIDGELFGNEGRPHNYHFTFELHMGFVYNGGEQFTFAGDDDVFTYINGQKVVDLGGIHAEQTEVVDLDTLGLEIGQKYQLDFFFAERHVTDSHFRIDTSIKFVDCGIQVR</sequence>
<dbReference type="Proteomes" id="UP000295781">
    <property type="component" value="Chromosome"/>
</dbReference>
<dbReference type="Pfam" id="PF07691">
    <property type="entry name" value="PA14"/>
    <property type="match status" value="1"/>
</dbReference>
<dbReference type="InterPro" id="IPR037524">
    <property type="entry name" value="PA14/GLEYA"/>
</dbReference>
<dbReference type="PANTHER" id="PTHR31137:SF5">
    <property type="entry name" value="PROTEIN PSIQ-RELATED"/>
    <property type="match status" value="1"/>
</dbReference>
<evidence type="ECO:0000259" key="4">
    <source>
        <dbReference type="PROSITE" id="PS51820"/>
    </source>
</evidence>
<evidence type="ECO:0000256" key="3">
    <source>
        <dbReference type="ARBA" id="ARBA00023180"/>
    </source>
</evidence>
<organism evidence="5 6">
    <name type="scientific">Sorangium cellulosum</name>
    <name type="common">Polyangium cellulosum</name>
    <dbReference type="NCBI Taxonomy" id="56"/>
    <lineage>
        <taxon>Bacteria</taxon>
        <taxon>Pseudomonadati</taxon>
        <taxon>Myxococcota</taxon>
        <taxon>Polyangia</taxon>
        <taxon>Polyangiales</taxon>
        <taxon>Polyangiaceae</taxon>
        <taxon>Sorangium</taxon>
    </lineage>
</organism>
<evidence type="ECO:0000313" key="5">
    <source>
        <dbReference type="EMBL" id="AUX26299.1"/>
    </source>
</evidence>
<dbReference type="EMBL" id="CP012670">
    <property type="protein sequence ID" value="AUX26299.1"/>
    <property type="molecule type" value="Genomic_DNA"/>
</dbReference>
<dbReference type="RefSeq" id="WP_129353824.1">
    <property type="nucleotide sequence ID" value="NZ_CP012670.1"/>
</dbReference>